<dbReference type="RefSeq" id="WP_157540750.1">
    <property type="nucleotide sequence ID" value="NZ_WQLA01000002.1"/>
</dbReference>
<feature type="compositionally biased region" description="Polar residues" evidence="1">
    <location>
        <begin position="1"/>
        <end position="37"/>
    </location>
</feature>
<dbReference type="AlphaFoldDB" id="A0A6I4I747"/>
<feature type="compositionally biased region" description="Basic and acidic residues" evidence="1">
    <location>
        <begin position="38"/>
        <end position="62"/>
    </location>
</feature>
<protein>
    <submittedName>
        <fullName evidence="2">Uncharacterized protein</fullName>
    </submittedName>
</protein>
<evidence type="ECO:0000313" key="2">
    <source>
        <dbReference type="EMBL" id="MVN90990.1"/>
    </source>
</evidence>
<reference evidence="2 3" key="1">
    <citation type="submission" date="2019-12" db="EMBL/GenBank/DDBJ databases">
        <title>Mucilaginibacter sp. HME9299 genome sequencing and assembly.</title>
        <authorList>
            <person name="Kang H."/>
            <person name="Kim H."/>
            <person name="Joh K."/>
        </authorList>
    </citation>
    <scope>NUCLEOTIDE SEQUENCE [LARGE SCALE GENOMIC DNA]</scope>
    <source>
        <strain evidence="2 3">HME9299</strain>
    </source>
</reference>
<proteinExistence type="predicted"/>
<evidence type="ECO:0000313" key="3">
    <source>
        <dbReference type="Proteomes" id="UP000434850"/>
    </source>
</evidence>
<dbReference type="Proteomes" id="UP000434850">
    <property type="component" value="Unassembled WGS sequence"/>
</dbReference>
<dbReference type="OrthoDB" id="799910at2"/>
<gene>
    <name evidence="2" type="ORF">GO816_07625</name>
</gene>
<name>A0A6I4I747_9SPHI</name>
<dbReference type="EMBL" id="WQLA01000002">
    <property type="protein sequence ID" value="MVN90990.1"/>
    <property type="molecule type" value="Genomic_DNA"/>
</dbReference>
<evidence type="ECO:0000256" key="1">
    <source>
        <dbReference type="SAM" id="MobiDB-lite"/>
    </source>
</evidence>
<comment type="caution">
    <text evidence="2">The sequence shown here is derived from an EMBL/GenBank/DDBJ whole genome shotgun (WGS) entry which is preliminary data.</text>
</comment>
<keyword evidence="3" id="KW-1185">Reference proteome</keyword>
<organism evidence="2 3">
    <name type="scientific">Mucilaginibacter aquatilis</name>
    <dbReference type="NCBI Taxonomy" id="1517760"/>
    <lineage>
        <taxon>Bacteria</taxon>
        <taxon>Pseudomonadati</taxon>
        <taxon>Bacteroidota</taxon>
        <taxon>Sphingobacteriia</taxon>
        <taxon>Sphingobacteriales</taxon>
        <taxon>Sphingobacteriaceae</taxon>
        <taxon>Mucilaginibacter</taxon>
    </lineage>
</organism>
<feature type="region of interest" description="Disordered" evidence="1">
    <location>
        <begin position="1"/>
        <end position="62"/>
    </location>
</feature>
<sequence>MITADQTNPDEQQGQEWENPQNPEQPSDSRNQEQVQRQFEEAKRRKDNLSETDHIDKEKKTE</sequence>
<accession>A0A6I4I747</accession>